<reference evidence="5 6" key="1">
    <citation type="submission" date="2019-11" db="EMBL/GenBank/DDBJ databases">
        <title>Maribacter lutea sp. nov., a marine bacterium isolated from intertidal sand.</title>
        <authorList>
            <person name="Liu A."/>
        </authorList>
    </citation>
    <scope>NUCLEOTIDE SEQUENCE [LARGE SCALE GENOMIC DNA]</scope>
    <source>
        <strain evidence="5 6">RZ05</strain>
    </source>
</reference>
<keyword evidence="1 5" id="KW-0808">Transferase</keyword>
<organism evidence="5 6">
    <name type="scientific">Maribacter luteus</name>
    <dbReference type="NCBI Taxonomy" id="2594478"/>
    <lineage>
        <taxon>Bacteria</taxon>
        <taxon>Pseudomonadati</taxon>
        <taxon>Bacteroidota</taxon>
        <taxon>Flavobacteriia</taxon>
        <taxon>Flavobacteriales</taxon>
        <taxon>Flavobacteriaceae</taxon>
        <taxon>Maribacter</taxon>
    </lineage>
</organism>
<dbReference type="GO" id="GO:0016747">
    <property type="term" value="F:acyltransferase activity, transferring groups other than amino-acyl groups"/>
    <property type="evidence" value="ECO:0007669"/>
    <property type="project" value="InterPro"/>
</dbReference>
<feature type="domain" description="N-acetyltransferase" evidence="4">
    <location>
        <begin position="10"/>
        <end position="150"/>
    </location>
</feature>
<evidence type="ECO:0000256" key="2">
    <source>
        <dbReference type="ARBA" id="ARBA00023315"/>
    </source>
</evidence>
<dbReference type="PANTHER" id="PTHR43792:SF8">
    <property type="entry name" value="[RIBOSOMAL PROTEIN US5]-ALANINE N-ACETYLTRANSFERASE"/>
    <property type="match status" value="1"/>
</dbReference>
<evidence type="ECO:0000313" key="6">
    <source>
        <dbReference type="Proteomes" id="UP000443153"/>
    </source>
</evidence>
<keyword evidence="2" id="KW-0012">Acyltransferase</keyword>
<dbReference type="EMBL" id="WKJH01000005">
    <property type="protein sequence ID" value="MRX64209.1"/>
    <property type="molecule type" value="Genomic_DNA"/>
</dbReference>
<gene>
    <name evidence="5" type="ORF">GJ691_08505</name>
</gene>
<dbReference type="Pfam" id="PF13302">
    <property type="entry name" value="Acetyltransf_3"/>
    <property type="match status" value="1"/>
</dbReference>
<dbReference type="InterPro" id="IPR000182">
    <property type="entry name" value="GNAT_dom"/>
</dbReference>
<dbReference type="PANTHER" id="PTHR43792">
    <property type="entry name" value="GNAT FAMILY, PUTATIVE (AFU_ORTHOLOGUE AFUA_3G00765)-RELATED-RELATED"/>
    <property type="match status" value="1"/>
</dbReference>
<accession>A0A6I2MNC2</accession>
<dbReference type="InterPro" id="IPR016181">
    <property type="entry name" value="Acyl_CoA_acyltransferase"/>
</dbReference>
<comment type="caution">
    <text evidence="5">The sequence shown here is derived from an EMBL/GenBank/DDBJ whole genome shotgun (WGS) entry which is preliminary data.</text>
</comment>
<dbReference type="SUPFAM" id="SSF55729">
    <property type="entry name" value="Acyl-CoA N-acyltransferases (Nat)"/>
    <property type="match status" value="1"/>
</dbReference>
<dbReference type="OrthoDB" id="883856at2"/>
<sequence length="181" mass="20989">MLFDFGNYYIEPIAANDAWKLCDFVVSNAERLKRYFPKTLEQNLNPTLSQVFVDKKIKQYSGKEEFLFKLKEKENRTIIGLVYIKETDWNNKRAELAYCIGYQHEGKGYITQSIKALSAYAFEHLGLLSLQIIAHKTNLGSVKVARNNGYTWQKTLPKEHTPPGEEALDMELYVLSKQKTR</sequence>
<keyword evidence="6" id="KW-1185">Reference proteome</keyword>
<dbReference type="Gene3D" id="3.40.630.30">
    <property type="match status" value="1"/>
</dbReference>
<evidence type="ECO:0000313" key="5">
    <source>
        <dbReference type="EMBL" id="MRX64209.1"/>
    </source>
</evidence>
<evidence type="ECO:0000256" key="1">
    <source>
        <dbReference type="ARBA" id="ARBA00022679"/>
    </source>
</evidence>
<dbReference type="InterPro" id="IPR051531">
    <property type="entry name" value="N-acetyltransferase"/>
</dbReference>
<evidence type="ECO:0000259" key="4">
    <source>
        <dbReference type="Pfam" id="PF13302"/>
    </source>
</evidence>
<proteinExistence type="inferred from homology"/>
<evidence type="ECO:0000256" key="3">
    <source>
        <dbReference type="ARBA" id="ARBA00038502"/>
    </source>
</evidence>
<name>A0A6I2MNC2_9FLAO</name>
<dbReference type="RefSeq" id="WP_154365832.1">
    <property type="nucleotide sequence ID" value="NZ_WKJH01000005.1"/>
</dbReference>
<comment type="similarity">
    <text evidence="3">Belongs to the acetyltransferase family. RimJ subfamily.</text>
</comment>
<dbReference type="Proteomes" id="UP000443153">
    <property type="component" value="Unassembled WGS sequence"/>
</dbReference>
<protein>
    <submittedName>
        <fullName evidence="5">GNAT family N-acetyltransferase</fullName>
    </submittedName>
</protein>
<dbReference type="AlphaFoldDB" id="A0A6I2MNC2"/>